<protein>
    <recommendedName>
        <fullName evidence="3">Metallothionein-like protein</fullName>
    </recommendedName>
</protein>
<organism evidence="1 2">
    <name type="scientific">Ceratopteris richardii</name>
    <name type="common">Triangle waterfern</name>
    <dbReference type="NCBI Taxonomy" id="49495"/>
    <lineage>
        <taxon>Eukaryota</taxon>
        <taxon>Viridiplantae</taxon>
        <taxon>Streptophyta</taxon>
        <taxon>Embryophyta</taxon>
        <taxon>Tracheophyta</taxon>
        <taxon>Polypodiopsida</taxon>
        <taxon>Polypodiidae</taxon>
        <taxon>Polypodiales</taxon>
        <taxon>Pteridineae</taxon>
        <taxon>Pteridaceae</taxon>
        <taxon>Parkerioideae</taxon>
        <taxon>Ceratopteris</taxon>
    </lineage>
</organism>
<comment type="caution">
    <text evidence="1">The sequence shown here is derived from an EMBL/GenBank/DDBJ whole genome shotgun (WGS) entry which is preliminary data.</text>
</comment>
<gene>
    <name evidence="1" type="ORF">KP509_03G058900</name>
</gene>
<accession>A0A8T2V780</accession>
<reference evidence="1" key="1">
    <citation type="submission" date="2021-08" db="EMBL/GenBank/DDBJ databases">
        <title>WGS assembly of Ceratopteris richardii.</title>
        <authorList>
            <person name="Marchant D.B."/>
            <person name="Chen G."/>
            <person name="Jenkins J."/>
            <person name="Shu S."/>
            <person name="Leebens-Mack J."/>
            <person name="Grimwood J."/>
            <person name="Schmutz J."/>
            <person name="Soltis P."/>
            <person name="Soltis D."/>
            <person name="Chen Z.-H."/>
        </authorList>
    </citation>
    <scope>NUCLEOTIDE SEQUENCE</scope>
    <source>
        <strain evidence="1">Whitten #5841</strain>
        <tissue evidence="1">Leaf</tissue>
    </source>
</reference>
<evidence type="ECO:0000313" key="2">
    <source>
        <dbReference type="Proteomes" id="UP000825935"/>
    </source>
</evidence>
<dbReference type="AlphaFoldDB" id="A0A8T2V780"/>
<keyword evidence="2" id="KW-1185">Reference proteome</keyword>
<sequence>MLIEHTLGGCSCDSNCSCGSRCKCEKKIFHETSLDAPREVAASCDTCRCGSNRECNDSCTYKAETNSGARANVVLTTPVTLAN</sequence>
<dbReference type="EMBL" id="CM035408">
    <property type="protein sequence ID" value="KAH7441856.1"/>
    <property type="molecule type" value="Genomic_DNA"/>
</dbReference>
<dbReference type="Proteomes" id="UP000825935">
    <property type="component" value="Chromosome 3"/>
</dbReference>
<evidence type="ECO:0000313" key="1">
    <source>
        <dbReference type="EMBL" id="KAH7441856.1"/>
    </source>
</evidence>
<proteinExistence type="predicted"/>
<evidence type="ECO:0008006" key="3">
    <source>
        <dbReference type="Google" id="ProtNLM"/>
    </source>
</evidence>
<name>A0A8T2V780_CERRI</name>